<feature type="region of interest" description="Disordered" evidence="1">
    <location>
        <begin position="1"/>
        <end position="57"/>
    </location>
</feature>
<sequence length="57" mass="5974">MDRDNRTNQCNPSHAPSGPGHNAAYQGTGTKSDLGNHANQGNPNNQAYHSSRGGGKK</sequence>
<feature type="compositionally biased region" description="Polar residues" evidence="1">
    <location>
        <begin position="25"/>
        <end position="49"/>
    </location>
</feature>
<proteinExistence type="predicted"/>
<dbReference type="eggNOG" id="ENOG502T2FM">
    <property type="taxonomic scope" value="Eukaryota"/>
</dbReference>
<dbReference type="Proteomes" id="UP000015104">
    <property type="component" value="Unassembled WGS sequence"/>
</dbReference>
<dbReference type="EMBL" id="CAEY01000869">
    <property type="status" value="NOT_ANNOTATED_CDS"/>
    <property type="molecule type" value="Genomic_DNA"/>
</dbReference>
<organism evidence="2 3">
    <name type="scientific">Tetranychus urticae</name>
    <name type="common">Two-spotted spider mite</name>
    <dbReference type="NCBI Taxonomy" id="32264"/>
    <lineage>
        <taxon>Eukaryota</taxon>
        <taxon>Metazoa</taxon>
        <taxon>Ecdysozoa</taxon>
        <taxon>Arthropoda</taxon>
        <taxon>Chelicerata</taxon>
        <taxon>Arachnida</taxon>
        <taxon>Acari</taxon>
        <taxon>Acariformes</taxon>
        <taxon>Trombidiformes</taxon>
        <taxon>Prostigmata</taxon>
        <taxon>Eleutherengona</taxon>
        <taxon>Raphignathae</taxon>
        <taxon>Tetranychoidea</taxon>
        <taxon>Tetranychidae</taxon>
        <taxon>Tetranychus</taxon>
    </lineage>
</organism>
<reference evidence="3" key="1">
    <citation type="submission" date="2011-08" db="EMBL/GenBank/DDBJ databases">
        <authorList>
            <person name="Rombauts S."/>
        </authorList>
    </citation>
    <scope>NUCLEOTIDE SEQUENCE</scope>
    <source>
        <strain evidence="3">London</strain>
    </source>
</reference>
<dbReference type="AlphaFoldDB" id="T1L0R5"/>
<evidence type="ECO:0000313" key="3">
    <source>
        <dbReference type="Proteomes" id="UP000015104"/>
    </source>
</evidence>
<accession>T1L0R5</accession>
<keyword evidence="3" id="KW-1185">Reference proteome</keyword>
<protein>
    <submittedName>
        <fullName evidence="2">Uncharacterized protein</fullName>
    </submittedName>
</protein>
<name>T1L0R5_TETUR</name>
<dbReference type="EnsemblMetazoa" id="tetur30g01670.1">
    <property type="protein sequence ID" value="tetur30g01670.1"/>
    <property type="gene ID" value="tetur30g01670"/>
</dbReference>
<evidence type="ECO:0000256" key="1">
    <source>
        <dbReference type="SAM" id="MobiDB-lite"/>
    </source>
</evidence>
<dbReference type="HOGENOM" id="CLU_199288_0_0_1"/>
<evidence type="ECO:0000313" key="2">
    <source>
        <dbReference type="EnsemblMetazoa" id="tetur30g01670.1"/>
    </source>
</evidence>
<reference evidence="2" key="2">
    <citation type="submission" date="2015-06" db="UniProtKB">
        <authorList>
            <consortium name="EnsemblMetazoa"/>
        </authorList>
    </citation>
    <scope>IDENTIFICATION</scope>
</reference>